<gene>
    <name evidence="1" type="ORF">ATJ97_2318</name>
</gene>
<dbReference type="AlphaFoldDB" id="A0A2A9ENH1"/>
<organism evidence="1 2">
    <name type="scientific">Georgenia soli</name>
    <dbReference type="NCBI Taxonomy" id="638953"/>
    <lineage>
        <taxon>Bacteria</taxon>
        <taxon>Bacillati</taxon>
        <taxon>Actinomycetota</taxon>
        <taxon>Actinomycetes</taxon>
        <taxon>Micrococcales</taxon>
        <taxon>Bogoriellaceae</taxon>
        <taxon>Georgenia</taxon>
    </lineage>
</organism>
<accession>A0A2A9ENH1</accession>
<reference evidence="1 2" key="1">
    <citation type="submission" date="2017-10" db="EMBL/GenBank/DDBJ databases">
        <title>Sequencing the genomes of 1000 actinobacteria strains.</title>
        <authorList>
            <person name="Klenk H.-P."/>
        </authorList>
    </citation>
    <scope>NUCLEOTIDE SEQUENCE [LARGE SCALE GENOMIC DNA]</scope>
    <source>
        <strain evidence="1 2">DSM 21838</strain>
    </source>
</reference>
<protein>
    <submittedName>
        <fullName evidence="1">Transcriptional regulator, AbiEi antitoxin, Type IV TA system</fullName>
    </submittedName>
</protein>
<name>A0A2A9ENH1_9MICO</name>
<evidence type="ECO:0000313" key="2">
    <source>
        <dbReference type="Proteomes" id="UP000222106"/>
    </source>
</evidence>
<evidence type="ECO:0000313" key="1">
    <source>
        <dbReference type="EMBL" id="PFG39802.1"/>
    </source>
</evidence>
<dbReference type="OrthoDB" id="5146042at2"/>
<proteinExistence type="predicted"/>
<comment type="caution">
    <text evidence="1">The sequence shown here is derived from an EMBL/GenBank/DDBJ whole genome shotgun (WGS) entry which is preliminary data.</text>
</comment>
<keyword evidence="2" id="KW-1185">Reference proteome</keyword>
<dbReference type="RefSeq" id="WP_098483840.1">
    <property type="nucleotide sequence ID" value="NZ_PDJI01000004.1"/>
</dbReference>
<sequence length="312" mass="34264">MPPRTLEIARLAGGQDDVVSRKQLVQLGLPPGYLASQVRRGAWRAIHPGVAVVHSGPVPWRTRARAALLYCGEGAALSHSSAAYHWEVVRKPPRVIEVSLPWPRRAAPQRGLRIHVRRYMPDSYGVLRATHPPETVVDLWARTSDPDDAIALLCDAARARINLDHVARAAAGRLRLPGRALLDELLAEARSGIESPLERRYRRDVERAHALPGSALQVRDVVGGRWIRADVVYAGYGLRVELDGMLAHPGGRTARDTWRDNAVLIERGDRTLRYRWAHVVATPCRTAGQVAAALRLGGWRGNVRSCGGGCVA</sequence>
<dbReference type="EMBL" id="PDJI01000004">
    <property type="protein sequence ID" value="PFG39802.1"/>
    <property type="molecule type" value="Genomic_DNA"/>
</dbReference>
<dbReference type="Proteomes" id="UP000222106">
    <property type="component" value="Unassembled WGS sequence"/>
</dbReference>